<keyword evidence="8 12" id="KW-0472">Membrane</keyword>
<dbReference type="OrthoDB" id="9806299at2"/>
<evidence type="ECO:0000256" key="3">
    <source>
        <dbReference type="ARBA" id="ARBA00022519"/>
    </source>
</evidence>
<keyword evidence="9 12" id="KW-0407">Ion channel</keyword>
<evidence type="ECO:0000256" key="1">
    <source>
        <dbReference type="ARBA" id="ARBA00004651"/>
    </source>
</evidence>
<keyword evidence="7 12" id="KW-0406">Ion transport</keyword>
<comment type="caution">
    <text evidence="13">The sequence shown here is derived from an EMBL/GenBank/DDBJ whole genome shotgun (WGS) entry which is preliminary data.</text>
</comment>
<gene>
    <name evidence="12 13" type="primary">crcB</name>
    <name evidence="12" type="synonym">fluC</name>
    <name evidence="13" type="ORF">DKG74_14345</name>
</gene>
<evidence type="ECO:0000256" key="10">
    <source>
        <dbReference type="ARBA" id="ARBA00035120"/>
    </source>
</evidence>
<comment type="function">
    <text evidence="12">Fluoride-specific ion channel. Important for reducing fluoride concentration in the cell, thus reducing its toxicity.</text>
</comment>
<feature type="transmembrane region" description="Helical" evidence="12">
    <location>
        <begin position="67"/>
        <end position="91"/>
    </location>
</feature>
<comment type="catalytic activity">
    <reaction evidence="11">
        <text>fluoride(in) = fluoride(out)</text>
        <dbReference type="Rhea" id="RHEA:76159"/>
        <dbReference type="ChEBI" id="CHEBI:17051"/>
    </reaction>
    <physiologicalReaction direction="left-to-right" evidence="11">
        <dbReference type="Rhea" id="RHEA:76160"/>
    </physiologicalReaction>
</comment>
<dbReference type="PANTHER" id="PTHR28259:SF1">
    <property type="entry name" value="FLUORIDE EXPORT PROTEIN 1-RELATED"/>
    <property type="match status" value="1"/>
</dbReference>
<feature type="transmembrane region" description="Helical" evidence="12">
    <location>
        <begin position="35"/>
        <end position="55"/>
    </location>
</feature>
<keyword evidence="3" id="KW-0997">Cell inner membrane</keyword>
<dbReference type="InterPro" id="IPR003691">
    <property type="entry name" value="FluC"/>
</dbReference>
<keyword evidence="6 12" id="KW-0915">Sodium</keyword>
<feature type="binding site" evidence="12">
    <location>
        <position position="75"/>
    </location>
    <ligand>
        <name>Na(+)</name>
        <dbReference type="ChEBI" id="CHEBI:29101"/>
        <note>structural</note>
    </ligand>
</feature>
<dbReference type="RefSeq" id="WP_109906861.1">
    <property type="nucleotide sequence ID" value="NZ_QGLE01000008.1"/>
</dbReference>
<sequence length="127" mass="12632">MIGPYLMVALGGALGSVARLGVVRLGQALFGPGFPVGTLAVNFIGSAVMGLLAAMLAGRPGDDGLRLFLMTGVLGGFTTFSAFSLDAYALWARGEAGIAILYVSSSLVLGLAGLGAGLAVGRSWGAL</sequence>
<name>A0A317E701_9PROT</name>
<evidence type="ECO:0000256" key="5">
    <source>
        <dbReference type="ARBA" id="ARBA00022989"/>
    </source>
</evidence>
<organism evidence="13 14">
    <name type="scientific">Zavarzinia aquatilis</name>
    <dbReference type="NCBI Taxonomy" id="2211142"/>
    <lineage>
        <taxon>Bacteria</taxon>
        <taxon>Pseudomonadati</taxon>
        <taxon>Pseudomonadota</taxon>
        <taxon>Alphaproteobacteria</taxon>
        <taxon>Rhodospirillales</taxon>
        <taxon>Zavarziniaceae</taxon>
        <taxon>Zavarzinia</taxon>
    </lineage>
</organism>
<evidence type="ECO:0000256" key="9">
    <source>
        <dbReference type="ARBA" id="ARBA00023303"/>
    </source>
</evidence>
<dbReference type="GO" id="GO:0046872">
    <property type="term" value="F:metal ion binding"/>
    <property type="evidence" value="ECO:0007669"/>
    <property type="project" value="UniProtKB-KW"/>
</dbReference>
<dbReference type="Pfam" id="PF02537">
    <property type="entry name" value="CRCB"/>
    <property type="match status" value="1"/>
</dbReference>
<dbReference type="GO" id="GO:0140114">
    <property type="term" value="P:cellular detoxification of fluoride"/>
    <property type="evidence" value="ECO:0007669"/>
    <property type="project" value="UniProtKB-UniRule"/>
</dbReference>
<dbReference type="EMBL" id="QGLE01000008">
    <property type="protein sequence ID" value="PWR21183.1"/>
    <property type="molecule type" value="Genomic_DNA"/>
</dbReference>
<comment type="activity regulation">
    <text evidence="12">Na(+) is not transported, but it plays an essential structural role and its presence is essential for fluoride channel function.</text>
</comment>
<feature type="transmembrane region" description="Helical" evidence="12">
    <location>
        <begin position="97"/>
        <end position="121"/>
    </location>
</feature>
<keyword evidence="2 12" id="KW-1003">Cell membrane</keyword>
<evidence type="ECO:0000256" key="12">
    <source>
        <dbReference type="HAMAP-Rule" id="MF_00454"/>
    </source>
</evidence>
<evidence type="ECO:0000313" key="14">
    <source>
        <dbReference type="Proteomes" id="UP000245461"/>
    </source>
</evidence>
<comment type="similarity">
    <text evidence="10 12">Belongs to the fluoride channel Fluc/FEX (TC 1.A.43) family.</text>
</comment>
<evidence type="ECO:0000313" key="13">
    <source>
        <dbReference type="EMBL" id="PWR21183.1"/>
    </source>
</evidence>
<keyword evidence="5 12" id="KW-1133">Transmembrane helix</keyword>
<proteinExistence type="inferred from homology"/>
<evidence type="ECO:0000256" key="8">
    <source>
        <dbReference type="ARBA" id="ARBA00023136"/>
    </source>
</evidence>
<evidence type="ECO:0000256" key="6">
    <source>
        <dbReference type="ARBA" id="ARBA00023053"/>
    </source>
</evidence>
<keyword evidence="12" id="KW-0479">Metal-binding</keyword>
<evidence type="ECO:0000256" key="11">
    <source>
        <dbReference type="ARBA" id="ARBA00035585"/>
    </source>
</evidence>
<comment type="subcellular location">
    <subcellularLocation>
        <location evidence="1 12">Cell membrane</location>
        <topology evidence="1 12">Multi-pass membrane protein</topology>
    </subcellularLocation>
</comment>
<dbReference type="GO" id="GO:0062054">
    <property type="term" value="F:fluoride channel activity"/>
    <property type="evidence" value="ECO:0007669"/>
    <property type="project" value="UniProtKB-UniRule"/>
</dbReference>
<dbReference type="HAMAP" id="MF_00454">
    <property type="entry name" value="FluC"/>
    <property type="match status" value="1"/>
</dbReference>
<feature type="binding site" evidence="12">
    <location>
        <position position="78"/>
    </location>
    <ligand>
        <name>Na(+)</name>
        <dbReference type="ChEBI" id="CHEBI:29101"/>
        <note>structural</note>
    </ligand>
</feature>
<keyword evidence="14" id="KW-1185">Reference proteome</keyword>
<dbReference type="PANTHER" id="PTHR28259">
    <property type="entry name" value="FLUORIDE EXPORT PROTEIN 1-RELATED"/>
    <property type="match status" value="1"/>
</dbReference>
<evidence type="ECO:0000256" key="2">
    <source>
        <dbReference type="ARBA" id="ARBA00022475"/>
    </source>
</evidence>
<dbReference type="AlphaFoldDB" id="A0A317E701"/>
<evidence type="ECO:0000256" key="7">
    <source>
        <dbReference type="ARBA" id="ARBA00023065"/>
    </source>
</evidence>
<dbReference type="NCBIfam" id="TIGR00494">
    <property type="entry name" value="crcB"/>
    <property type="match status" value="1"/>
</dbReference>
<keyword evidence="4 12" id="KW-0812">Transmembrane</keyword>
<dbReference type="Proteomes" id="UP000245461">
    <property type="component" value="Unassembled WGS sequence"/>
</dbReference>
<evidence type="ECO:0000256" key="4">
    <source>
        <dbReference type="ARBA" id="ARBA00022692"/>
    </source>
</evidence>
<accession>A0A317E701</accession>
<protein>
    <recommendedName>
        <fullName evidence="12">Fluoride-specific ion channel FluC</fullName>
    </recommendedName>
</protein>
<keyword evidence="12" id="KW-0813">Transport</keyword>
<dbReference type="GO" id="GO:0005886">
    <property type="term" value="C:plasma membrane"/>
    <property type="evidence" value="ECO:0007669"/>
    <property type="project" value="UniProtKB-SubCell"/>
</dbReference>
<reference evidence="13 14" key="1">
    <citation type="submission" date="2018-05" db="EMBL/GenBank/DDBJ databases">
        <title>Zavarzinia sp. HR-AS.</title>
        <authorList>
            <person name="Lee Y."/>
            <person name="Jeon C.O."/>
        </authorList>
    </citation>
    <scope>NUCLEOTIDE SEQUENCE [LARGE SCALE GENOMIC DNA]</scope>
    <source>
        <strain evidence="13 14">HR-AS</strain>
    </source>
</reference>